<evidence type="ECO:0000313" key="18">
    <source>
        <dbReference type="EMBL" id="KAF9876080.1"/>
    </source>
</evidence>
<dbReference type="CDD" id="cd12378">
    <property type="entry name" value="RRM1_I_PABPs"/>
    <property type="match status" value="1"/>
</dbReference>
<evidence type="ECO:0000256" key="3">
    <source>
        <dbReference type="ARBA" id="ARBA00008557"/>
    </source>
</evidence>
<organism evidence="18 19">
    <name type="scientific">Colletotrichum karsti</name>
    <dbReference type="NCBI Taxonomy" id="1095194"/>
    <lineage>
        <taxon>Eukaryota</taxon>
        <taxon>Fungi</taxon>
        <taxon>Dikarya</taxon>
        <taxon>Ascomycota</taxon>
        <taxon>Pezizomycotina</taxon>
        <taxon>Sordariomycetes</taxon>
        <taxon>Hypocreomycetidae</taxon>
        <taxon>Glomerellales</taxon>
        <taxon>Glomerellaceae</taxon>
        <taxon>Colletotrichum</taxon>
        <taxon>Colletotrichum boninense species complex</taxon>
    </lineage>
</organism>
<evidence type="ECO:0000256" key="8">
    <source>
        <dbReference type="ARBA" id="ARBA00022816"/>
    </source>
</evidence>
<feature type="compositionally biased region" description="Basic and acidic residues" evidence="15">
    <location>
        <begin position="409"/>
        <end position="420"/>
    </location>
</feature>
<feature type="region of interest" description="Disordered" evidence="15">
    <location>
        <begin position="375"/>
        <end position="425"/>
    </location>
</feature>
<comment type="caution">
    <text evidence="18">The sequence shown here is derived from an EMBL/GenBank/DDBJ whole genome shotgun (WGS) entry which is preliminary data.</text>
</comment>
<evidence type="ECO:0000256" key="14">
    <source>
        <dbReference type="RuleBase" id="RU362004"/>
    </source>
</evidence>
<evidence type="ECO:0000256" key="4">
    <source>
        <dbReference type="ARBA" id="ARBA00022448"/>
    </source>
</evidence>
<dbReference type="RefSeq" id="XP_038745541.1">
    <property type="nucleotide sequence ID" value="XM_038889243.1"/>
</dbReference>
<evidence type="ECO:0000256" key="11">
    <source>
        <dbReference type="ARBA" id="ARBA00023242"/>
    </source>
</evidence>
<dbReference type="CDD" id="cd12379">
    <property type="entry name" value="RRM2_I_PABPs"/>
    <property type="match status" value="1"/>
</dbReference>
<keyword evidence="9" id="KW-0810">Translation regulation</keyword>
<protein>
    <recommendedName>
        <fullName evidence="14">Polyadenylate-binding protein</fullName>
        <shortName evidence="14">PABP</shortName>
    </recommendedName>
</protein>
<evidence type="ECO:0000256" key="15">
    <source>
        <dbReference type="SAM" id="MobiDB-lite"/>
    </source>
</evidence>
<dbReference type="SMART" id="SM00360">
    <property type="entry name" value="RRM"/>
    <property type="match status" value="4"/>
</dbReference>
<dbReference type="InterPro" id="IPR006515">
    <property type="entry name" value="PABP_1234"/>
</dbReference>
<dbReference type="CDD" id="cd12381">
    <property type="entry name" value="RRM4_I_PABPs"/>
    <property type="match status" value="1"/>
</dbReference>
<evidence type="ECO:0000256" key="10">
    <source>
        <dbReference type="ARBA" id="ARBA00022884"/>
    </source>
</evidence>
<feature type="domain" description="RRM" evidence="16">
    <location>
        <begin position="345"/>
        <end position="467"/>
    </location>
</feature>
<keyword evidence="10 13" id="KW-0694">RNA-binding</keyword>
<dbReference type="InterPro" id="IPR000504">
    <property type="entry name" value="RRM_dom"/>
</dbReference>
<dbReference type="PANTHER" id="PTHR24012">
    <property type="entry name" value="RNA BINDING PROTEIN"/>
    <property type="match status" value="1"/>
</dbReference>
<feature type="compositionally biased region" description="Basic and acidic residues" evidence="15">
    <location>
        <begin position="392"/>
        <end position="402"/>
    </location>
</feature>
<feature type="region of interest" description="Disordered" evidence="15">
    <location>
        <begin position="38"/>
        <end position="58"/>
    </location>
</feature>
<comment type="similarity">
    <text evidence="3 14">Belongs to the polyadenylate-binding protein type-1 family.</text>
</comment>
<feature type="domain" description="PABC" evidence="17">
    <location>
        <begin position="676"/>
        <end position="753"/>
    </location>
</feature>
<feature type="compositionally biased region" description="Low complexity" evidence="15">
    <location>
        <begin position="48"/>
        <end position="58"/>
    </location>
</feature>
<dbReference type="Pfam" id="PF00658">
    <property type="entry name" value="MLLE"/>
    <property type="match status" value="1"/>
</dbReference>
<dbReference type="InterPro" id="IPR034364">
    <property type="entry name" value="PABP_RRM1"/>
</dbReference>
<evidence type="ECO:0000256" key="6">
    <source>
        <dbReference type="ARBA" id="ARBA00022664"/>
    </source>
</evidence>
<evidence type="ECO:0000256" key="5">
    <source>
        <dbReference type="ARBA" id="ARBA00022490"/>
    </source>
</evidence>
<evidence type="ECO:0000256" key="1">
    <source>
        <dbReference type="ARBA" id="ARBA00004123"/>
    </source>
</evidence>
<keyword evidence="19" id="KW-1185">Reference proteome</keyword>
<dbReference type="NCBIfam" id="TIGR01628">
    <property type="entry name" value="PABP-1234"/>
    <property type="match status" value="1"/>
</dbReference>
<dbReference type="InterPro" id="IPR035979">
    <property type="entry name" value="RBD_domain_sf"/>
</dbReference>
<dbReference type="InterPro" id="IPR012677">
    <property type="entry name" value="Nucleotide-bd_a/b_plait_sf"/>
</dbReference>
<reference evidence="18" key="1">
    <citation type="submission" date="2020-03" db="EMBL/GenBank/DDBJ databases">
        <authorList>
            <person name="He L."/>
        </authorList>
    </citation>
    <scope>NUCLEOTIDE SEQUENCE</scope>
    <source>
        <strain evidence="18">CkLH20</strain>
    </source>
</reference>
<gene>
    <name evidence="18" type="ORF">CkaCkLH20_06526</name>
</gene>
<accession>A0A9P6I5C4</accession>
<dbReference type="InterPro" id="IPR045305">
    <property type="entry name" value="RRM2_I_PABPs"/>
</dbReference>
<name>A0A9P6I5C4_9PEZI</name>
<dbReference type="AlphaFoldDB" id="A0A9P6I5C4"/>
<dbReference type="Pfam" id="PF00076">
    <property type="entry name" value="RRM_1"/>
    <property type="match status" value="5"/>
</dbReference>
<dbReference type="Gene3D" id="1.10.1900.10">
    <property type="entry name" value="c-terminal domain of poly(a) binding protein"/>
    <property type="match status" value="1"/>
</dbReference>
<evidence type="ECO:0000259" key="16">
    <source>
        <dbReference type="PROSITE" id="PS50102"/>
    </source>
</evidence>
<keyword evidence="5 14" id="KW-0963">Cytoplasm</keyword>
<keyword evidence="6" id="KW-0507">mRNA processing</keyword>
<feature type="compositionally biased region" description="Gly residues" evidence="15">
    <location>
        <begin position="597"/>
        <end position="607"/>
    </location>
</feature>
<comment type="function">
    <text evidence="12">Binds the poly(A) tail of mRNA. Appears to be an important mediator of the multiple roles of the poly(A) tail in mRNA biogenesis, stability and translation. In the nucleus, involved in both mRNA cleavage and polyadenylation. Is also required for efficient mRNA export to the cytoplasm. Acts in concert with a poly(A)-specific nuclease (PAN) to affect poly(A) tail shortening, which may occur concomitantly with either nucleocytoplasmic mRNA transport or translational initiation. In the cytoplasm, stimulates translation initiation and regulates mRNA decay through translation termination-coupled poly(A) shortening, probably mediated by PAN.</text>
</comment>
<dbReference type="OrthoDB" id="19742at2759"/>
<dbReference type="PROSITE" id="PS50102">
    <property type="entry name" value="RRM"/>
    <property type="match status" value="4"/>
</dbReference>
<keyword evidence="8" id="KW-0509">mRNA transport</keyword>
<feature type="region of interest" description="Disordered" evidence="15">
    <location>
        <begin position="594"/>
        <end position="671"/>
    </location>
</feature>
<feature type="compositionally biased region" description="Low complexity" evidence="15">
    <location>
        <begin position="639"/>
        <end position="656"/>
    </location>
</feature>
<sequence>MAAATNNAVDQLANDLGNTSLNGADSKNAPAINTNVEASQTEGADAGPTPSSAAPHPQASASLYVGELDPSVTEAMLFELFSQIGSVASIRVCRDAVTRRSLGYAYVNYNTTADGEKALEELNYTLIKGRPCRIMWSQRDPALRKTGQGNVFIKNLDVAIDNKALHDTFAAFGNILSCKVAQDENGNSKGYGFVHYETDEAASQAIKHVNGMLLNEKKVYVGHHIPKKDRQSKFEEMKANFTNVYVKNINNEVSDDEFRELFEKFGDVTSSSLARDQEGKSRGFGFVNFTTHEAASKAVDDLNGKDFRGQDLYVGRAQKKHEREEELRKSYEAARMEKANKYQGVNLYIKNLDDEVDDEKLRQLFADFGPITSAKVMRDTPTEGKEDEEGSSEEKEPEVKKEEEEEEKSEDKEGEKEKKKSDKKLHGKSKGFGFVCFSNPDDATKAVAEMNQRMVHGKPLYVALAQRKDVRKSQLEASIQARNQLRMQQAAAAAGMPQQYMQQPVFYAAGQQPVFPQGGRGMPYPQPGMAMPPVQGGRPGQFPGGYPQQGGRGVPQQMPPVYGMPGQFPPGAPFPQAGNPQFLAAIQQVQQATMNAGGRGGPQGGRGPAPPMAGMPGPGMPGFPPNARQGGSQPGAGRGANPNGPRNNNQNQQQNAPPFPQGGRGAAPAQDLNSSSLLQQQLGAAAGNPGQQKQILGEVIFPKIQAMQPELAGKITGMLLEMENGELVNLIEDEASLKAKVDEALGVYEEYIKAQGGNEEGEKKAEETKA</sequence>
<reference evidence="18" key="2">
    <citation type="submission" date="2020-11" db="EMBL/GenBank/DDBJ databases">
        <title>Whole genome sequencing of Colletotrichum sp.</title>
        <authorList>
            <person name="Li H."/>
        </authorList>
    </citation>
    <scope>NUCLEOTIDE SEQUENCE</scope>
    <source>
        <strain evidence="18">CkLH20</strain>
    </source>
</reference>
<feature type="domain" description="RRM" evidence="16">
    <location>
        <begin position="242"/>
        <end position="319"/>
    </location>
</feature>
<dbReference type="GO" id="GO:0005634">
    <property type="term" value="C:nucleus"/>
    <property type="evidence" value="ECO:0007669"/>
    <property type="project" value="UniProtKB-SubCell"/>
</dbReference>
<dbReference type="SUPFAM" id="SSF63570">
    <property type="entry name" value="PABC (PABP) domain"/>
    <property type="match status" value="1"/>
</dbReference>
<evidence type="ECO:0000256" key="12">
    <source>
        <dbReference type="ARBA" id="ARBA00024761"/>
    </source>
</evidence>
<dbReference type="GO" id="GO:0051028">
    <property type="term" value="P:mRNA transport"/>
    <property type="evidence" value="ECO:0007669"/>
    <property type="project" value="UniProtKB-KW"/>
</dbReference>
<dbReference type="FunFam" id="3.30.70.330:FF:000384">
    <property type="entry name" value="Polyadenylate-binding protein"/>
    <property type="match status" value="1"/>
</dbReference>
<feature type="compositionally biased region" description="Pro residues" evidence="15">
    <location>
        <begin position="608"/>
        <end position="624"/>
    </location>
</feature>
<dbReference type="CDD" id="cd12380">
    <property type="entry name" value="RRM3_I_PABPs"/>
    <property type="match status" value="1"/>
</dbReference>
<dbReference type="GO" id="GO:0006397">
    <property type="term" value="P:mRNA processing"/>
    <property type="evidence" value="ECO:0007669"/>
    <property type="project" value="UniProtKB-KW"/>
</dbReference>
<keyword evidence="7" id="KW-0677">Repeat</keyword>
<evidence type="ECO:0000256" key="7">
    <source>
        <dbReference type="ARBA" id="ARBA00022737"/>
    </source>
</evidence>
<dbReference type="GO" id="GO:0010494">
    <property type="term" value="C:cytoplasmic stress granule"/>
    <property type="evidence" value="ECO:0007669"/>
    <property type="project" value="UniProtKB-ARBA"/>
</dbReference>
<evidence type="ECO:0000256" key="9">
    <source>
        <dbReference type="ARBA" id="ARBA00022845"/>
    </source>
</evidence>
<evidence type="ECO:0000313" key="19">
    <source>
        <dbReference type="Proteomes" id="UP000781932"/>
    </source>
</evidence>
<dbReference type="InterPro" id="IPR003954">
    <property type="entry name" value="RRM_euk-type"/>
</dbReference>
<evidence type="ECO:0000259" key="17">
    <source>
        <dbReference type="PROSITE" id="PS51309"/>
    </source>
</evidence>
<dbReference type="SMART" id="SM00517">
    <property type="entry name" value="PolyA"/>
    <property type="match status" value="1"/>
</dbReference>
<dbReference type="SMART" id="SM00361">
    <property type="entry name" value="RRM_1"/>
    <property type="match status" value="4"/>
</dbReference>
<dbReference type="FunFam" id="3.30.70.330:FF:000355">
    <property type="entry name" value="Polyadenylate-binding protein"/>
    <property type="match status" value="1"/>
</dbReference>
<evidence type="ECO:0000256" key="2">
    <source>
        <dbReference type="ARBA" id="ARBA00004496"/>
    </source>
</evidence>
<feature type="domain" description="RRM" evidence="16">
    <location>
        <begin position="149"/>
        <end position="226"/>
    </location>
</feature>
<dbReference type="FunFam" id="3.30.70.330:FF:000003">
    <property type="entry name" value="Polyadenylate-binding protein"/>
    <property type="match status" value="1"/>
</dbReference>
<dbReference type="InterPro" id="IPR036053">
    <property type="entry name" value="PABP-dom"/>
</dbReference>
<dbReference type="GeneID" id="62162317"/>
<dbReference type="GO" id="GO:0006417">
    <property type="term" value="P:regulation of translation"/>
    <property type="evidence" value="ECO:0007669"/>
    <property type="project" value="UniProtKB-KW"/>
</dbReference>
<dbReference type="InterPro" id="IPR002004">
    <property type="entry name" value="PABP_HYD_C"/>
</dbReference>
<keyword evidence="11" id="KW-0539">Nucleus</keyword>
<comment type="subcellular location">
    <subcellularLocation>
        <location evidence="2 14">Cytoplasm</location>
    </subcellularLocation>
    <subcellularLocation>
        <location evidence="1">Nucleus</location>
    </subcellularLocation>
</comment>
<dbReference type="EMBL" id="JAATWM020000019">
    <property type="protein sequence ID" value="KAF9876080.1"/>
    <property type="molecule type" value="Genomic_DNA"/>
</dbReference>
<dbReference type="Gene3D" id="3.30.70.330">
    <property type="match status" value="4"/>
</dbReference>
<dbReference type="SUPFAM" id="SSF54928">
    <property type="entry name" value="RNA-binding domain, RBD"/>
    <property type="match status" value="3"/>
</dbReference>
<keyword evidence="4" id="KW-0813">Transport</keyword>
<dbReference type="Proteomes" id="UP000781932">
    <property type="component" value="Unassembled WGS sequence"/>
</dbReference>
<proteinExistence type="inferred from homology"/>
<dbReference type="GO" id="GO:0003723">
    <property type="term" value="F:RNA binding"/>
    <property type="evidence" value="ECO:0007669"/>
    <property type="project" value="UniProtKB-UniRule"/>
</dbReference>
<evidence type="ECO:0000256" key="13">
    <source>
        <dbReference type="PROSITE-ProRule" id="PRU00176"/>
    </source>
</evidence>
<feature type="domain" description="RRM" evidence="16">
    <location>
        <begin position="61"/>
        <end position="139"/>
    </location>
</feature>
<dbReference type="PROSITE" id="PS51309">
    <property type="entry name" value="PABC"/>
    <property type="match status" value="1"/>
</dbReference>